<feature type="coiled-coil region" evidence="5">
    <location>
        <begin position="331"/>
        <end position="368"/>
    </location>
</feature>
<dbReference type="Proteomes" id="UP001324115">
    <property type="component" value="Unassembled WGS sequence"/>
</dbReference>
<dbReference type="GO" id="GO:0043565">
    <property type="term" value="F:sequence-specific DNA binding"/>
    <property type="evidence" value="ECO:0007669"/>
    <property type="project" value="TreeGrafter"/>
</dbReference>
<dbReference type="CDD" id="cd11443">
    <property type="entry name" value="bHLH_AtAMS_like"/>
    <property type="match status" value="1"/>
</dbReference>
<comment type="subcellular location">
    <subcellularLocation>
        <location evidence="1">Nucleus</location>
    </subcellularLocation>
</comment>
<organism evidence="8 9">
    <name type="scientific">Quercus rubra</name>
    <name type="common">Northern red oak</name>
    <name type="synonym">Quercus borealis</name>
    <dbReference type="NCBI Taxonomy" id="3512"/>
    <lineage>
        <taxon>Eukaryota</taxon>
        <taxon>Viridiplantae</taxon>
        <taxon>Streptophyta</taxon>
        <taxon>Embryophyta</taxon>
        <taxon>Tracheophyta</taxon>
        <taxon>Spermatophyta</taxon>
        <taxon>Magnoliopsida</taxon>
        <taxon>eudicotyledons</taxon>
        <taxon>Gunneridae</taxon>
        <taxon>Pentapetalae</taxon>
        <taxon>rosids</taxon>
        <taxon>fabids</taxon>
        <taxon>Fagales</taxon>
        <taxon>Fagaceae</taxon>
        <taxon>Quercus</taxon>
    </lineage>
</organism>
<keyword evidence="9" id="KW-1185">Reference proteome</keyword>
<dbReference type="InterPro" id="IPR036638">
    <property type="entry name" value="HLH_DNA-bd_sf"/>
</dbReference>
<keyword evidence="3" id="KW-0804">Transcription</keyword>
<dbReference type="PANTHER" id="PTHR31945">
    <property type="entry name" value="TRANSCRIPTION FACTOR SCREAM2-RELATED"/>
    <property type="match status" value="1"/>
</dbReference>
<dbReference type="SMART" id="SM00353">
    <property type="entry name" value="HLH"/>
    <property type="match status" value="1"/>
</dbReference>
<dbReference type="GO" id="GO:0046983">
    <property type="term" value="F:protein dimerization activity"/>
    <property type="evidence" value="ECO:0007669"/>
    <property type="project" value="InterPro"/>
</dbReference>
<dbReference type="GO" id="GO:0003700">
    <property type="term" value="F:DNA-binding transcription factor activity"/>
    <property type="evidence" value="ECO:0007669"/>
    <property type="project" value="TreeGrafter"/>
</dbReference>
<reference evidence="8 9" key="1">
    <citation type="journal article" date="2023" name="G3 (Bethesda)">
        <title>A haplotype-resolved chromosome-scale genome for Quercus rubra L. provides insights into the genetics of adaptive traits for red oak species.</title>
        <authorList>
            <person name="Kapoor B."/>
            <person name="Jenkins J."/>
            <person name="Schmutz J."/>
            <person name="Zhebentyayeva T."/>
            <person name="Kuelheim C."/>
            <person name="Coggeshall M."/>
            <person name="Heim C."/>
            <person name="Lasky J.R."/>
            <person name="Leites L."/>
            <person name="Islam-Faridi N."/>
            <person name="Romero-Severson J."/>
            <person name="DeLeo V.L."/>
            <person name="Lucas S.M."/>
            <person name="Lazic D."/>
            <person name="Gailing O."/>
            <person name="Carlson J."/>
            <person name="Staton M."/>
        </authorList>
    </citation>
    <scope>NUCLEOTIDE SEQUENCE [LARGE SCALE GENOMIC DNA]</scope>
    <source>
        <strain evidence="8">Pseudo-F2</strain>
    </source>
</reference>
<feature type="domain" description="BHLH" evidence="7">
    <location>
        <begin position="292"/>
        <end position="341"/>
    </location>
</feature>
<evidence type="ECO:0000313" key="8">
    <source>
        <dbReference type="EMBL" id="KAK4598059.1"/>
    </source>
</evidence>
<evidence type="ECO:0000256" key="6">
    <source>
        <dbReference type="SAM" id="MobiDB-lite"/>
    </source>
</evidence>
<dbReference type="GO" id="GO:0005634">
    <property type="term" value="C:nucleus"/>
    <property type="evidence" value="ECO:0007669"/>
    <property type="project" value="UniProtKB-SubCell"/>
</dbReference>
<evidence type="ECO:0000256" key="2">
    <source>
        <dbReference type="ARBA" id="ARBA00023015"/>
    </source>
</evidence>
<dbReference type="PROSITE" id="PS50888">
    <property type="entry name" value="BHLH"/>
    <property type="match status" value="1"/>
</dbReference>
<evidence type="ECO:0000256" key="5">
    <source>
        <dbReference type="SAM" id="Coils"/>
    </source>
</evidence>
<evidence type="ECO:0000256" key="4">
    <source>
        <dbReference type="ARBA" id="ARBA00023242"/>
    </source>
</evidence>
<dbReference type="InterPro" id="IPR011598">
    <property type="entry name" value="bHLH_dom"/>
</dbReference>
<dbReference type="InterPro" id="IPR051358">
    <property type="entry name" value="TF_AMS/ICE1/BHLH6-like"/>
</dbReference>
<gene>
    <name evidence="8" type="ORF">RGQ29_015537</name>
</gene>
<name>A0AAN7J3E9_QUERU</name>
<dbReference type="EMBL" id="JAXUIC010000003">
    <property type="protein sequence ID" value="KAK4598059.1"/>
    <property type="molecule type" value="Genomic_DNA"/>
</dbReference>
<dbReference type="InterPro" id="IPR054502">
    <property type="entry name" value="bHLH-TF_ACT-like_plant"/>
</dbReference>
<keyword evidence="2" id="KW-0805">Transcription regulation</keyword>
<protein>
    <recommendedName>
        <fullName evidence="7">BHLH domain-containing protein</fullName>
    </recommendedName>
</protein>
<dbReference type="Gene3D" id="4.10.280.10">
    <property type="entry name" value="Helix-loop-helix DNA-binding domain"/>
    <property type="match status" value="1"/>
</dbReference>
<dbReference type="Pfam" id="PF14215">
    <property type="entry name" value="bHLH-MYC_N"/>
    <property type="match status" value="1"/>
</dbReference>
<comment type="caution">
    <text evidence="8">The sequence shown here is derived from an EMBL/GenBank/DDBJ whole genome shotgun (WGS) entry which is preliminary data.</text>
</comment>
<dbReference type="InterPro" id="IPR025610">
    <property type="entry name" value="MYC/MYB_N"/>
</dbReference>
<proteinExistence type="predicted"/>
<keyword evidence="4" id="KW-0539">Nucleus</keyword>
<sequence length="484" mass="54170">MEETMRGLERTVEWLRPFVQAKTWDYCVVWKLGDDPSRFIEWMGCCCSGGYGFVANVKEERGVEHHLSPLCKDGHFQHPISTKACEALAQLPSSMPLYSGVHGEVVISTQPRWICNANALDSDISNDTLGTRVLIPVVGGLIELFVAKHLPKDQKTIEFITAQFNISLDQDAKSVWNTANVKLTEHHLAPLPEEHSQHWPGIQALSPVTQSSSYPSVEGLSSGSTRSSECPFDLNCGYIPLHGSMNQSIGKSSGSKKPEYNVSSLKTKLALNCSNVVEKEKEKVIQEPKTKKFHSKNLATERKRRHRIKDGLYTLRALVPKITKMDRAAIVGDAIEYIQELQKEVEQLNDELREMEEEDCEKNKAELKILKPNRTNGGTTCFAPTEQKPESSSLGEKKQTEVQVEVSQIGQRDFLIKIICEQKRGGFARFMEAIDSLGLQVADANVTTFCGQVLNILKVEANTDIKPKKLRDALFELVDCRLSQ</sequence>
<dbReference type="SUPFAM" id="SSF47459">
    <property type="entry name" value="HLH, helix-loop-helix DNA-binding domain"/>
    <property type="match status" value="1"/>
</dbReference>
<dbReference type="Pfam" id="PF22754">
    <property type="entry name" value="bHLH-TF_ACT-like_plant"/>
    <property type="match status" value="1"/>
</dbReference>
<evidence type="ECO:0000256" key="1">
    <source>
        <dbReference type="ARBA" id="ARBA00004123"/>
    </source>
</evidence>
<dbReference type="Pfam" id="PF00010">
    <property type="entry name" value="HLH"/>
    <property type="match status" value="1"/>
</dbReference>
<evidence type="ECO:0000313" key="9">
    <source>
        <dbReference type="Proteomes" id="UP001324115"/>
    </source>
</evidence>
<keyword evidence="5" id="KW-0175">Coiled coil</keyword>
<accession>A0AAN7J3E9</accession>
<feature type="region of interest" description="Disordered" evidence="6">
    <location>
        <begin position="209"/>
        <end position="228"/>
    </location>
</feature>
<dbReference type="AlphaFoldDB" id="A0AAN7J3E9"/>
<dbReference type="PANTHER" id="PTHR31945:SF63">
    <property type="entry name" value="TRANSCRIPTION FACTOR BHLH90"/>
    <property type="match status" value="1"/>
</dbReference>
<evidence type="ECO:0000256" key="3">
    <source>
        <dbReference type="ARBA" id="ARBA00023163"/>
    </source>
</evidence>
<evidence type="ECO:0000259" key="7">
    <source>
        <dbReference type="PROSITE" id="PS50888"/>
    </source>
</evidence>